<evidence type="ECO:0000256" key="8">
    <source>
        <dbReference type="ARBA" id="ARBA00022692"/>
    </source>
</evidence>
<dbReference type="PANTHER" id="PTHR43702">
    <property type="entry name" value="L-FUCOSE-PROTON SYMPORTER"/>
    <property type="match status" value="1"/>
</dbReference>
<evidence type="ECO:0000256" key="3">
    <source>
        <dbReference type="ARBA" id="ARBA00009120"/>
    </source>
</evidence>
<keyword evidence="5" id="KW-1003">Cell membrane</keyword>
<dbReference type="SUPFAM" id="SSF103473">
    <property type="entry name" value="MFS general substrate transporter"/>
    <property type="match status" value="1"/>
</dbReference>
<feature type="transmembrane region" description="Helical" evidence="11">
    <location>
        <begin position="143"/>
        <end position="162"/>
    </location>
</feature>
<feature type="transmembrane region" description="Helical" evidence="11">
    <location>
        <begin position="197"/>
        <end position="216"/>
    </location>
</feature>
<dbReference type="InterPro" id="IPR005275">
    <property type="entry name" value="Lfuc_symporter_FucP"/>
</dbReference>
<evidence type="ECO:0000259" key="12">
    <source>
        <dbReference type="PROSITE" id="PS50850"/>
    </source>
</evidence>
<dbReference type="InterPro" id="IPR005964">
    <property type="entry name" value="Glc/Gal_transptr_bac"/>
</dbReference>
<keyword evidence="9 11" id="KW-1133">Transmembrane helix</keyword>
<dbReference type="CDD" id="cd17394">
    <property type="entry name" value="MFS_FucP_like"/>
    <property type="match status" value="1"/>
</dbReference>
<feature type="transmembrane region" description="Helical" evidence="11">
    <location>
        <begin position="394"/>
        <end position="413"/>
    </location>
</feature>
<keyword evidence="10 11" id="KW-0472">Membrane</keyword>
<dbReference type="InterPro" id="IPR036259">
    <property type="entry name" value="MFS_trans_sf"/>
</dbReference>
<dbReference type="Gene3D" id="1.20.1250.20">
    <property type="entry name" value="MFS general substrate transporter like domains"/>
    <property type="match status" value="2"/>
</dbReference>
<evidence type="ECO:0000256" key="10">
    <source>
        <dbReference type="ARBA" id="ARBA00023136"/>
    </source>
</evidence>
<evidence type="ECO:0000313" key="13">
    <source>
        <dbReference type="EMBL" id="MDO5988849.1"/>
    </source>
</evidence>
<dbReference type="InterPro" id="IPR050375">
    <property type="entry name" value="MFS_TsgA-like"/>
</dbReference>
<keyword evidence="7" id="KW-0762">Sugar transport</keyword>
<keyword evidence="8 11" id="KW-0812">Transmembrane</keyword>
<keyword evidence="14" id="KW-1185">Reference proteome</keyword>
<evidence type="ECO:0000256" key="5">
    <source>
        <dbReference type="ARBA" id="ARBA00022475"/>
    </source>
</evidence>
<dbReference type="Proteomes" id="UP001176891">
    <property type="component" value="Unassembled WGS sequence"/>
</dbReference>
<evidence type="ECO:0000256" key="4">
    <source>
        <dbReference type="ARBA" id="ARBA00022448"/>
    </source>
</evidence>
<dbReference type="RefSeq" id="WP_303283500.1">
    <property type="nucleotide sequence ID" value="NZ_BAABCZ010000004.1"/>
</dbReference>
<comment type="function">
    <text evidence="1">Intake of glucose and galactose.</text>
</comment>
<comment type="caution">
    <text evidence="13">The sequence shown here is derived from an EMBL/GenBank/DDBJ whole genome shotgun (WGS) entry which is preliminary data.</text>
</comment>
<feature type="transmembrane region" description="Helical" evidence="11">
    <location>
        <begin position="104"/>
        <end position="122"/>
    </location>
</feature>
<organism evidence="13 14">
    <name type="scientific">Flavivirga amylovorans</name>
    <dbReference type="NCBI Taxonomy" id="870486"/>
    <lineage>
        <taxon>Bacteria</taxon>
        <taxon>Pseudomonadati</taxon>
        <taxon>Bacteroidota</taxon>
        <taxon>Flavobacteriia</taxon>
        <taxon>Flavobacteriales</taxon>
        <taxon>Flavobacteriaceae</taxon>
        <taxon>Flavivirga</taxon>
    </lineage>
</organism>
<feature type="transmembrane region" description="Helical" evidence="11">
    <location>
        <begin position="12"/>
        <end position="29"/>
    </location>
</feature>
<dbReference type="PANTHER" id="PTHR43702:SF3">
    <property type="entry name" value="PROTEIN TSGA"/>
    <property type="match status" value="1"/>
</dbReference>
<feature type="transmembrane region" description="Helical" evidence="11">
    <location>
        <begin position="333"/>
        <end position="357"/>
    </location>
</feature>
<evidence type="ECO:0000256" key="7">
    <source>
        <dbReference type="ARBA" id="ARBA00022597"/>
    </source>
</evidence>
<feature type="transmembrane region" description="Helical" evidence="11">
    <location>
        <begin position="369"/>
        <end position="388"/>
    </location>
</feature>
<comment type="similarity">
    <text evidence="3">Belongs to the major facilitator superfamily. FHS transporter (TC 2.A.1.7) family.</text>
</comment>
<dbReference type="PROSITE" id="PS50850">
    <property type="entry name" value="MFS"/>
    <property type="match status" value="1"/>
</dbReference>
<dbReference type="NCBIfam" id="TIGR01272">
    <property type="entry name" value="gluP"/>
    <property type="match status" value="1"/>
</dbReference>
<feature type="transmembrane region" description="Helical" evidence="11">
    <location>
        <begin position="280"/>
        <end position="302"/>
    </location>
</feature>
<dbReference type="InterPro" id="IPR011701">
    <property type="entry name" value="MFS"/>
</dbReference>
<keyword evidence="6" id="KW-0997">Cell inner membrane</keyword>
<feature type="transmembrane region" description="Helical" evidence="11">
    <location>
        <begin position="244"/>
        <end position="268"/>
    </location>
</feature>
<comment type="subcellular location">
    <subcellularLocation>
        <location evidence="2">Cell inner membrane</location>
        <topology evidence="2">Multi-pass membrane protein</topology>
    </subcellularLocation>
</comment>
<keyword evidence="4" id="KW-0813">Transport</keyword>
<dbReference type="Pfam" id="PF07690">
    <property type="entry name" value="MFS_1"/>
    <property type="match status" value="1"/>
</dbReference>
<evidence type="ECO:0000256" key="2">
    <source>
        <dbReference type="ARBA" id="ARBA00004429"/>
    </source>
</evidence>
<dbReference type="NCBIfam" id="TIGR00885">
    <property type="entry name" value="fucP"/>
    <property type="match status" value="1"/>
</dbReference>
<dbReference type="InterPro" id="IPR020846">
    <property type="entry name" value="MFS_dom"/>
</dbReference>
<dbReference type="EMBL" id="JAUOEM010000005">
    <property type="protein sequence ID" value="MDO5988849.1"/>
    <property type="molecule type" value="Genomic_DNA"/>
</dbReference>
<sequence>MATSKSITSSKYLVPFIIIMLLMFFWNLSRNINDVLIPHLKRACQLTDFQSSLVQSAFFGAYFIVALPAGWYIQKKGYRTGIITGLVIAAVGAFLFFPAAETRIYSFFLAALFIMAAGFAILEVTASPYITKLGDPDGASSRLSLSAAIGSVGATIAPFLAAKLLLHEVDVEQTTIDAFSQVELQTFLTGEADLVKAPYLILGGILAVIAIVVLFVNLPEIKDGDGDASEKKPLKDILKFKHTLYGVGAEFFYVGAEVGIVSFIIRYAKWLNIPDLTEQNSAIFITIFMALVLAGRLVGVYILKIFNPARVLAFCSIGAFVMVAISMSTSGYFSLACLSSVGLFTSIVYPIIFSLSMKDLGGYTKTGSSVFLLGIVGGAIVPPLMGYISDISNIRYSFIIPLICYVYLLFFAFKGHKVNIQDTTNVSI</sequence>
<feature type="domain" description="Major facilitator superfamily (MFS) profile" evidence="12">
    <location>
        <begin position="15"/>
        <end position="428"/>
    </location>
</feature>
<evidence type="ECO:0000256" key="1">
    <source>
        <dbReference type="ARBA" id="ARBA00003321"/>
    </source>
</evidence>
<reference evidence="13" key="1">
    <citation type="submission" date="2023-07" db="EMBL/GenBank/DDBJ databases">
        <title>Two novel species in the genus Flavivirga.</title>
        <authorList>
            <person name="Kwon K."/>
        </authorList>
    </citation>
    <scope>NUCLEOTIDE SEQUENCE</scope>
    <source>
        <strain evidence="13">KACC 14157</strain>
    </source>
</reference>
<gene>
    <name evidence="13" type="primary">fucP</name>
    <name evidence="13" type="ORF">Q4Q39_15670</name>
</gene>
<evidence type="ECO:0000256" key="6">
    <source>
        <dbReference type="ARBA" id="ARBA00022519"/>
    </source>
</evidence>
<accession>A0ABT8X4G5</accession>
<protein>
    <submittedName>
        <fullName evidence="13">L-fucose:H+ symporter permease</fullName>
    </submittedName>
</protein>
<evidence type="ECO:0000313" key="14">
    <source>
        <dbReference type="Proteomes" id="UP001176891"/>
    </source>
</evidence>
<feature type="transmembrane region" description="Helical" evidence="11">
    <location>
        <begin position="80"/>
        <end position="98"/>
    </location>
</feature>
<evidence type="ECO:0000256" key="9">
    <source>
        <dbReference type="ARBA" id="ARBA00022989"/>
    </source>
</evidence>
<name>A0ABT8X4G5_9FLAO</name>
<feature type="transmembrane region" description="Helical" evidence="11">
    <location>
        <begin position="49"/>
        <end position="73"/>
    </location>
</feature>
<evidence type="ECO:0000256" key="11">
    <source>
        <dbReference type="SAM" id="Phobius"/>
    </source>
</evidence>
<proteinExistence type="inferred from homology"/>
<feature type="transmembrane region" description="Helical" evidence="11">
    <location>
        <begin position="309"/>
        <end position="327"/>
    </location>
</feature>